<dbReference type="EMBL" id="JAEUAK010000001">
    <property type="protein sequence ID" value="MBW9051119.1"/>
    <property type="molecule type" value="Genomic_DNA"/>
</dbReference>
<dbReference type="PANTHER" id="PTHR44688:SF16">
    <property type="entry name" value="DNA-BINDING TRANSCRIPTIONAL ACTIVATOR DEVR_DOSR"/>
    <property type="match status" value="1"/>
</dbReference>
<dbReference type="InterPro" id="IPR036388">
    <property type="entry name" value="WH-like_DNA-bd_sf"/>
</dbReference>
<dbReference type="SUPFAM" id="SSF46894">
    <property type="entry name" value="C-terminal effector domain of the bipartite response regulators"/>
    <property type="match status" value="1"/>
</dbReference>
<protein>
    <submittedName>
        <fullName evidence="5">Helix-turn-helix transcriptional regulator</fullName>
    </submittedName>
</protein>
<dbReference type="Proteomes" id="UP000717752">
    <property type="component" value="Unassembled WGS sequence"/>
</dbReference>
<dbReference type="InterPro" id="IPR016032">
    <property type="entry name" value="Sig_transdc_resp-reg_C-effctor"/>
</dbReference>
<dbReference type="Gene3D" id="1.10.10.10">
    <property type="entry name" value="Winged helix-like DNA-binding domain superfamily/Winged helix DNA-binding domain"/>
    <property type="match status" value="1"/>
</dbReference>
<evidence type="ECO:0000256" key="3">
    <source>
        <dbReference type="ARBA" id="ARBA00023163"/>
    </source>
</evidence>
<keyword evidence="3" id="KW-0804">Transcription</keyword>
<reference evidence="5 6" key="1">
    <citation type="journal article" date="2021" name="MBio">
        <title>Poor Competitiveness of Bradyrhizobium in Pigeon Pea Root Colonization in Indian Soils.</title>
        <authorList>
            <person name="Chalasani D."/>
            <person name="Basu A."/>
            <person name="Pullabhotla S.V.S.R.N."/>
            <person name="Jorrin B."/>
            <person name="Neal A.L."/>
            <person name="Poole P.S."/>
            <person name="Podile A.R."/>
            <person name="Tkacz A."/>
        </authorList>
    </citation>
    <scope>NUCLEOTIDE SEQUENCE [LARGE SCALE GENOMIC DNA]</scope>
    <source>
        <strain evidence="5 6">HU56</strain>
    </source>
</reference>
<evidence type="ECO:0000259" key="4">
    <source>
        <dbReference type="PROSITE" id="PS50043"/>
    </source>
</evidence>
<gene>
    <name evidence="5" type="ORF">JNB85_01680</name>
</gene>
<sequence length="386" mass="42179">MVASNALSDLIGMIYDCSIDAAQWDSTLRRMASVLGYDRLLLTLNDLRQDRLLICRSVGWDARWLEERNKHLPEIHGKLAHWLLHRTSLDGPFVATREIPAHELSKSSYYNSCLRPQGIGDVMHWCLLVTRSHFSEVVLTKQAAQGAITDEEIEVSSFLIPHLRRAMTIGNAVDLQSVELSMMSGTLDALKSGVLFADARRNVLLANRTAATLLRENTILCLRDGRLSAVCRRANDELKAAIELATTGGDPGEVGISINLTDTGQPIFAHVLSMTGTELRSRLKPSSAVAVFVDANRDASTIPPAFAAAFRLTPTEGKVLEELTIGHAPEEIASGLGVAISTVRTHIKNLFVKTGVSRQSDLIRLAIQSVPPIKLTSDTATDRAFP</sequence>
<evidence type="ECO:0000256" key="2">
    <source>
        <dbReference type="ARBA" id="ARBA00023125"/>
    </source>
</evidence>
<feature type="domain" description="HTH luxR-type" evidence="4">
    <location>
        <begin position="305"/>
        <end position="370"/>
    </location>
</feature>
<evidence type="ECO:0000313" key="6">
    <source>
        <dbReference type="Proteomes" id="UP000717752"/>
    </source>
</evidence>
<name>A0ABS7GMB8_9HYPH</name>
<evidence type="ECO:0000313" key="5">
    <source>
        <dbReference type="EMBL" id="MBW9051119.1"/>
    </source>
</evidence>
<dbReference type="Pfam" id="PF00196">
    <property type="entry name" value="GerE"/>
    <property type="match status" value="1"/>
</dbReference>
<dbReference type="RefSeq" id="WP_220332656.1">
    <property type="nucleotide sequence ID" value="NZ_JAEUAK010000001.1"/>
</dbReference>
<dbReference type="SMART" id="SM00421">
    <property type="entry name" value="HTH_LUXR"/>
    <property type="match status" value="1"/>
</dbReference>
<keyword evidence="2" id="KW-0238">DNA-binding</keyword>
<dbReference type="PANTHER" id="PTHR44688">
    <property type="entry name" value="DNA-BINDING TRANSCRIPTIONAL ACTIVATOR DEVR_DOSR"/>
    <property type="match status" value="1"/>
</dbReference>
<organism evidence="5 6">
    <name type="scientific">Rhizobium mesosinicum</name>
    <dbReference type="NCBI Taxonomy" id="335017"/>
    <lineage>
        <taxon>Bacteria</taxon>
        <taxon>Pseudomonadati</taxon>
        <taxon>Pseudomonadota</taxon>
        <taxon>Alphaproteobacteria</taxon>
        <taxon>Hyphomicrobiales</taxon>
        <taxon>Rhizobiaceae</taxon>
        <taxon>Rhizobium/Agrobacterium group</taxon>
        <taxon>Rhizobium</taxon>
    </lineage>
</organism>
<proteinExistence type="predicted"/>
<dbReference type="CDD" id="cd06170">
    <property type="entry name" value="LuxR_C_like"/>
    <property type="match status" value="1"/>
</dbReference>
<keyword evidence="6" id="KW-1185">Reference proteome</keyword>
<evidence type="ECO:0000256" key="1">
    <source>
        <dbReference type="ARBA" id="ARBA00023015"/>
    </source>
</evidence>
<comment type="caution">
    <text evidence="5">The sequence shown here is derived from an EMBL/GenBank/DDBJ whole genome shotgun (WGS) entry which is preliminary data.</text>
</comment>
<dbReference type="PRINTS" id="PR00038">
    <property type="entry name" value="HTHLUXR"/>
</dbReference>
<keyword evidence="1" id="KW-0805">Transcription regulation</keyword>
<accession>A0ABS7GMB8</accession>
<dbReference type="InterPro" id="IPR000792">
    <property type="entry name" value="Tscrpt_reg_LuxR_C"/>
</dbReference>
<dbReference type="PROSITE" id="PS50043">
    <property type="entry name" value="HTH_LUXR_2"/>
    <property type="match status" value="1"/>
</dbReference>